<reference evidence="1" key="1">
    <citation type="submission" date="2022-03" db="EMBL/GenBank/DDBJ databases">
        <authorList>
            <person name="Sayadi A."/>
        </authorList>
    </citation>
    <scope>NUCLEOTIDE SEQUENCE</scope>
</reference>
<proteinExistence type="predicted"/>
<organism evidence="1 2">
    <name type="scientific">Acanthoscelides obtectus</name>
    <name type="common">Bean weevil</name>
    <name type="synonym">Bruchus obtectus</name>
    <dbReference type="NCBI Taxonomy" id="200917"/>
    <lineage>
        <taxon>Eukaryota</taxon>
        <taxon>Metazoa</taxon>
        <taxon>Ecdysozoa</taxon>
        <taxon>Arthropoda</taxon>
        <taxon>Hexapoda</taxon>
        <taxon>Insecta</taxon>
        <taxon>Pterygota</taxon>
        <taxon>Neoptera</taxon>
        <taxon>Endopterygota</taxon>
        <taxon>Coleoptera</taxon>
        <taxon>Polyphaga</taxon>
        <taxon>Cucujiformia</taxon>
        <taxon>Chrysomeloidea</taxon>
        <taxon>Chrysomelidae</taxon>
        <taxon>Bruchinae</taxon>
        <taxon>Bruchini</taxon>
        <taxon>Acanthoscelides</taxon>
    </lineage>
</organism>
<dbReference type="EMBL" id="CAKOFQ010009543">
    <property type="protein sequence ID" value="CAH2017975.1"/>
    <property type="molecule type" value="Genomic_DNA"/>
</dbReference>
<accession>A0A9P0VR77</accession>
<name>A0A9P0VR77_ACAOB</name>
<gene>
    <name evidence="1" type="ORF">ACAOBT_LOCUS36351</name>
</gene>
<evidence type="ECO:0000313" key="2">
    <source>
        <dbReference type="Proteomes" id="UP001152888"/>
    </source>
</evidence>
<evidence type="ECO:0000313" key="1">
    <source>
        <dbReference type="EMBL" id="CAH2017975.1"/>
    </source>
</evidence>
<sequence>MKDDNAPPAKWVWKSHSAVTWHRRRPPSCIVENENGMTSRAINRLVPLPVVHPQDPKARG</sequence>
<protein>
    <submittedName>
        <fullName evidence="1">Uncharacterized protein</fullName>
    </submittedName>
</protein>
<comment type="caution">
    <text evidence="1">The sequence shown here is derived from an EMBL/GenBank/DDBJ whole genome shotgun (WGS) entry which is preliminary data.</text>
</comment>
<feature type="non-terminal residue" evidence="1">
    <location>
        <position position="60"/>
    </location>
</feature>
<dbReference type="AlphaFoldDB" id="A0A9P0VR77"/>
<keyword evidence="2" id="KW-1185">Reference proteome</keyword>
<dbReference type="Proteomes" id="UP001152888">
    <property type="component" value="Unassembled WGS sequence"/>
</dbReference>